<dbReference type="PANTHER" id="PTHR45023:SF4">
    <property type="entry name" value="GLYCINE-RICH PROTEIN-RELATED"/>
    <property type="match status" value="1"/>
</dbReference>
<protein>
    <recommendedName>
        <fullName evidence="4">No apical meristem-associated C-terminal domain-containing protein</fullName>
    </recommendedName>
</protein>
<accession>A0A7J7M527</accession>
<feature type="region of interest" description="Disordered" evidence="1">
    <location>
        <begin position="191"/>
        <end position="228"/>
    </location>
</feature>
<sequence>YSQSDANASIPVEAATPQKDKGKRRKKSAPVKQRPIVQLSEHAEFLDETDDAGMHWTDADFTYLAKAWVTTSINVNGRTKGFTFYQKVNIAFNRDPECPTRRSCGSTKSQWYALNAQCVAYKGIVAQERFMNSSGKTEEDRKNDAHKIYKGLNGGNDFKYREAYKILAREPRWANLRDDGLNHAVNIPRNMARRTSDNSSPGNSVGSNNLSEDPDGPPIPQCTGPNFDLDGSLYEGGSRLIGQKLYRKNILS</sequence>
<organism evidence="2 3">
    <name type="scientific">Kingdonia uniflora</name>
    <dbReference type="NCBI Taxonomy" id="39325"/>
    <lineage>
        <taxon>Eukaryota</taxon>
        <taxon>Viridiplantae</taxon>
        <taxon>Streptophyta</taxon>
        <taxon>Embryophyta</taxon>
        <taxon>Tracheophyta</taxon>
        <taxon>Spermatophyta</taxon>
        <taxon>Magnoliopsida</taxon>
        <taxon>Ranunculales</taxon>
        <taxon>Circaeasteraceae</taxon>
        <taxon>Kingdonia</taxon>
    </lineage>
</organism>
<reference evidence="2 3" key="1">
    <citation type="journal article" date="2020" name="IScience">
        <title>Genome Sequencing of the Endangered Kingdonia uniflora (Circaeasteraceae, Ranunculales) Reveals Potential Mechanisms of Evolutionary Specialization.</title>
        <authorList>
            <person name="Sun Y."/>
            <person name="Deng T."/>
            <person name="Zhang A."/>
            <person name="Moore M.J."/>
            <person name="Landis J.B."/>
            <person name="Lin N."/>
            <person name="Zhang H."/>
            <person name="Zhang X."/>
            <person name="Huang J."/>
            <person name="Zhang X."/>
            <person name="Sun H."/>
            <person name="Wang H."/>
        </authorList>
    </citation>
    <scope>NUCLEOTIDE SEQUENCE [LARGE SCALE GENOMIC DNA]</scope>
    <source>
        <strain evidence="2">TB1705</strain>
        <tissue evidence="2">Leaf</tissue>
    </source>
</reference>
<evidence type="ECO:0000256" key="1">
    <source>
        <dbReference type="SAM" id="MobiDB-lite"/>
    </source>
</evidence>
<feature type="non-terminal residue" evidence="2">
    <location>
        <position position="1"/>
    </location>
</feature>
<dbReference type="EMBL" id="JACGCM010001775">
    <property type="protein sequence ID" value="KAF6149975.1"/>
    <property type="molecule type" value="Genomic_DNA"/>
</dbReference>
<comment type="caution">
    <text evidence="2">The sequence shown here is derived from an EMBL/GenBank/DDBJ whole genome shotgun (WGS) entry which is preliminary data.</text>
</comment>
<evidence type="ECO:0008006" key="4">
    <source>
        <dbReference type="Google" id="ProtNLM"/>
    </source>
</evidence>
<gene>
    <name evidence="2" type="ORF">GIB67_008696</name>
</gene>
<proteinExistence type="predicted"/>
<evidence type="ECO:0000313" key="3">
    <source>
        <dbReference type="Proteomes" id="UP000541444"/>
    </source>
</evidence>
<dbReference type="Proteomes" id="UP000541444">
    <property type="component" value="Unassembled WGS sequence"/>
</dbReference>
<dbReference type="OrthoDB" id="2507429at2759"/>
<name>A0A7J7M527_9MAGN</name>
<keyword evidence="3" id="KW-1185">Reference proteome</keyword>
<feature type="region of interest" description="Disordered" evidence="1">
    <location>
        <begin position="1"/>
        <end position="34"/>
    </location>
</feature>
<dbReference type="AlphaFoldDB" id="A0A7J7M527"/>
<dbReference type="PANTHER" id="PTHR45023">
    <property type="match status" value="1"/>
</dbReference>
<feature type="compositionally biased region" description="Low complexity" evidence="1">
    <location>
        <begin position="197"/>
        <end position="211"/>
    </location>
</feature>
<evidence type="ECO:0000313" key="2">
    <source>
        <dbReference type="EMBL" id="KAF6149975.1"/>
    </source>
</evidence>